<dbReference type="Pfam" id="PF13577">
    <property type="entry name" value="SnoaL_4"/>
    <property type="match status" value="1"/>
</dbReference>
<gene>
    <name evidence="3" type="ORF">D6851_05755</name>
</gene>
<feature type="chain" id="PRO_5019566910" evidence="1">
    <location>
        <begin position="25"/>
        <end position="195"/>
    </location>
</feature>
<reference evidence="3 4" key="1">
    <citation type="submission" date="2018-09" db="EMBL/GenBank/DDBJ databases">
        <title>Altererythrobacter spongiae sp. nov., isolated from a marine sponge.</title>
        <authorList>
            <person name="Zhuang L."/>
            <person name="Luo L."/>
        </authorList>
    </citation>
    <scope>NUCLEOTIDE SEQUENCE [LARGE SCALE GENOMIC DNA]</scope>
    <source>
        <strain evidence="3 4">HN-Y73</strain>
    </source>
</reference>
<organism evidence="3 4">
    <name type="scientific">Altericroceibacterium spongiae</name>
    <dbReference type="NCBI Taxonomy" id="2320269"/>
    <lineage>
        <taxon>Bacteria</taxon>
        <taxon>Pseudomonadati</taxon>
        <taxon>Pseudomonadota</taxon>
        <taxon>Alphaproteobacteria</taxon>
        <taxon>Sphingomonadales</taxon>
        <taxon>Erythrobacteraceae</taxon>
        <taxon>Altericroceibacterium</taxon>
    </lineage>
</organism>
<dbReference type="RefSeq" id="WP_120323901.1">
    <property type="nucleotide sequence ID" value="NZ_RAPF01000002.1"/>
</dbReference>
<evidence type="ECO:0000259" key="2">
    <source>
        <dbReference type="Pfam" id="PF13577"/>
    </source>
</evidence>
<sequence length="195" mass="22097">MRALFHFALTTLFLSGVFIMPAHAEKQSYTAAYAQDRAEIEDLMARYLFALDWNDLDTFIDMFTEDAEFEYARGTAVGKADILATVTAFKKAIGERYKDDDGNPAILRHVLGQTAIRIEGDKAWTRAFWYEMANNGPGKTLKMGTFGLYEDELVKVDGEWKFSKRRILNEFLPGRESSTENPVLAMDRVAVEASK</sequence>
<dbReference type="CDD" id="cd00531">
    <property type="entry name" value="NTF2_like"/>
    <property type="match status" value="1"/>
</dbReference>
<evidence type="ECO:0000313" key="3">
    <source>
        <dbReference type="EMBL" id="RKF22708.1"/>
    </source>
</evidence>
<dbReference type="OrthoDB" id="7510033at2"/>
<dbReference type="InterPro" id="IPR032710">
    <property type="entry name" value="NTF2-like_dom_sf"/>
</dbReference>
<dbReference type="Gene3D" id="3.10.450.50">
    <property type="match status" value="1"/>
</dbReference>
<feature type="domain" description="SnoaL-like" evidence="2">
    <location>
        <begin position="34"/>
        <end position="166"/>
    </location>
</feature>
<protein>
    <submittedName>
        <fullName evidence="3">Nuclear transport factor 2 family protein</fullName>
    </submittedName>
</protein>
<keyword evidence="1" id="KW-0732">Signal</keyword>
<dbReference type="SUPFAM" id="SSF54427">
    <property type="entry name" value="NTF2-like"/>
    <property type="match status" value="1"/>
</dbReference>
<dbReference type="InterPro" id="IPR037401">
    <property type="entry name" value="SnoaL-like"/>
</dbReference>
<evidence type="ECO:0000313" key="4">
    <source>
        <dbReference type="Proteomes" id="UP000284395"/>
    </source>
</evidence>
<keyword evidence="4" id="KW-1185">Reference proteome</keyword>
<feature type="signal peptide" evidence="1">
    <location>
        <begin position="1"/>
        <end position="24"/>
    </location>
</feature>
<accession>A0A420EPV9</accession>
<dbReference type="EMBL" id="RAPF01000002">
    <property type="protein sequence ID" value="RKF22708.1"/>
    <property type="molecule type" value="Genomic_DNA"/>
</dbReference>
<name>A0A420EPV9_9SPHN</name>
<dbReference type="AlphaFoldDB" id="A0A420EPV9"/>
<evidence type="ECO:0000256" key="1">
    <source>
        <dbReference type="SAM" id="SignalP"/>
    </source>
</evidence>
<comment type="caution">
    <text evidence="3">The sequence shown here is derived from an EMBL/GenBank/DDBJ whole genome shotgun (WGS) entry which is preliminary data.</text>
</comment>
<dbReference type="Proteomes" id="UP000284395">
    <property type="component" value="Unassembled WGS sequence"/>
</dbReference>
<proteinExistence type="predicted"/>